<evidence type="ECO:0000256" key="1">
    <source>
        <dbReference type="SAM" id="MobiDB-lite"/>
    </source>
</evidence>
<reference evidence="2 3" key="1">
    <citation type="submission" date="2017-10" db="EMBL/GenBank/DDBJ databases">
        <title>Two draft genome sequences of Pusillimonas sp. strains isolated from a nitrate- and radionuclide-contaminated groundwater in Russia.</title>
        <authorList>
            <person name="Grouzdev D.S."/>
            <person name="Tourova T.P."/>
            <person name="Goeva M.A."/>
            <person name="Babich T.L."/>
            <person name="Sokolova D.S."/>
            <person name="Abdullin R."/>
            <person name="Poltaraus A.B."/>
            <person name="Toshchakov S.V."/>
            <person name="Nazina T.N."/>
        </authorList>
    </citation>
    <scope>NUCLEOTIDE SEQUENCE [LARGE SCALE GENOMIC DNA]</scope>
    <source>
        <strain evidence="2 3">JR1/69-2-13</strain>
    </source>
</reference>
<name>A0A2N4UAI8_9BURK</name>
<feature type="region of interest" description="Disordered" evidence="1">
    <location>
        <begin position="68"/>
        <end position="88"/>
    </location>
</feature>
<organism evidence="2 3">
    <name type="scientific">Pollutimonas nitritireducens</name>
    <dbReference type="NCBI Taxonomy" id="2045209"/>
    <lineage>
        <taxon>Bacteria</taxon>
        <taxon>Pseudomonadati</taxon>
        <taxon>Pseudomonadota</taxon>
        <taxon>Betaproteobacteria</taxon>
        <taxon>Burkholderiales</taxon>
        <taxon>Alcaligenaceae</taxon>
        <taxon>Pollutimonas</taxon>
    </lineage>
</organism>
<sequence>MKRSPLTGAQLRAIQDRNIVNADALTLLREIKRLRGILNNAWQVFDSLPAEPPNSPLALLTRLVNNEPSVKESRAKYERISGIERERR</sequence>
<dbReference type="Proteomes" id="UP000234328">
    <property type="component" value="Unassembled WGS sequence"/>
</dbReference>
<dbReference type="RefSeq" id="WP_102071866.1">
    <property type="nucleotide sequence ID" value="NZ_PDNV01000020.1"/>
</dbReference>
<accession>A0A2N4UAI8</accession>
<dbReference type="OrthoDB" id="8690224at2"/>
<protein>
    <submittedName>
        <fullName evidence="2">Uncharacterized protein</fullName>
    </submittedName>
</protein>
<gene>
    <name evidence="2" type="ORF">CR155_20270</name>
</gene>
<keyword evidence="3" id="KW-1185">Reference proteome</keyword>
<dbReference type="AlphaFoldDB" id="A0A2N4UAI8"/>
<comment type="caution">
    <text evidence="2">The sequence shown here is derived from an EMBL/GenBank/DDBJ whole genome shotgun (WGS) entry which is preliminary data.</text>
</comment>
<evidence type="ECO:0000313" key="2">
    <source>
        <dbReference type="EMBL" id="PLC52035.1"/>
    </source>
</evidence>
<dbReference type="EMBL" id="PDNV01000020">
    <property type="protein sequence ID" value="PLC52035.1"/>
    <property type="molecule type" value="Genomic_DNA"/>
</dbReference>
<evidence type="ECO:0000313" key="3">
    <source>
        <dbReference type="Proteomes" id="UP000234328"/>
    </source>
</evidence>
<proteinExistence type="predicted"/>
<feature type="compositionally biased region" description="Basic and acidic residues" evidence="1">
    <location>
        <begin position="69"/>
        <end position="88"/>
    </location>
</feature>